<gene>
    <name evidence="7" type="ORF">AKAME5_002994200</name>
</gene>
<keyword evidence="2" id="KW-0812">Transmembrane</keyword>
<keyword evidence="8" id="KW-1185">Reference proteome</keyword>
<dbReference type="InterPro" id="IPR013783">
    <property type="entry name" value="Ig-like_fold"/>
</dbReference>
<feature type="chain" id="PRO_5042182172" evidence="5">
    <location>
        <begin position="19"/>
        <end position="175"/>
    </location>
</feature>
<evidence type="ECO:0000259" key="6">
    <source>
        <dbReference type="PROSITE" id="PS50835"/>
    </source>
</evidence>
<organism evidence="7 8">
    <name type="scientific">Lates japonicus</name>
    <name type="common">Japanese lates</name>
    <dbReference type="NCBI Taxonomy" id="270547"/>
    <lineage>
        <taxon>Eukaryota</taxon>
        <taxon>Metazoa</taxon>
        <taxon>Chordata</taxon>
        <taxon>Craniata</taxon>
        <taxon>Vertebrata</taxon>
        <taxon>Euteleostomi</taxon>
        <taxon>Actinopterygii</taxon>
        <taxon>Neopterygii</taxon>
        <taxon>Teleostei</taxon>
        <taxon>Neoteleostei</taxon>
        <taxon>Acanthomorphata</taxon>
        <taxon>Carangaria</taxon>
        <taxon>Carangaria incertae sedis</taxon>
        <taxon>Centropomidae</taxon>
        <taxon>Lates</taxon>
    </lineage>
</organism>
<dbReference type="AlphaFoldDB" id="A0AAD3R9P4"/>
<evidence type="ECO:0000313" key="7">
    <source>
        <dbReference type="EMBL" id="GLD60045.1"/>
    </source>
</evidence>
<dbReference type="PROSITE" id="PS50835">
    <property type="entry name" value="IG_LIKE"/>
    <property type="match status" value="1"/>
</dbReference>
<dbReference type="Proteomes" id="UP001279410">
    <property type="component" value="Unassembled WGS sequence"/>
</dbReference>
<proteinExistence type="predicted"/>
<dbReference type="PANTHER" id="PTHR12035">
    <property type="entry name" value="SIALIC ACID BINDING IMMUNOGLOBULIN-LIKE LECTIN"/>
    <property type="match status" value="1"/>
</dbReference>
<feature type="signal peptide" evidence="5">
    <location>
        <begin position="1"/>
        <end position="18"/>
    </location>
</feature>
<evidence type="ECO:0000256" key="3">
    <source>
        <dbReference type="ARBA" id="ARBA00022989"/>
    </source>
</evidence>
<dbReference type="Pfam" id="PF13895">
    <property type="entry name" value="Ig_2"/>
    <property type="match status" value="1"/>
</dbReference>
<comment type="caution">
    <text evidence="7">The sequence shown here is derived from an EMBL/GenBank/DDBJ whole genome shotgun (WGS) entry which is preliminary data.</text>
</comment>
<feature type="non-terminal residue" evidence="7">
    <location>
        <position position="1"/>
    </location>
</feature>
<comment type="subcellular location">
    <subcellularLocation>
        <location evidence="1">Membrane</location>
        <topology evidence="1">Single-pass membrane protein</topology>
    </subcellularLocation>
</comment>
<evidence type="ECO:0000256" key="1">
    <source>
        <dbReference type="ARBA" id="ARBA00004167"/>
    </source>
</evidence>
<dbReference type="InterPro" id="IPR036179">
    <property type="entry name" value="Ig-like_dom_sf"/>
</dbReference>
<dbReference type="InterPro" id="IPR007110">
    <property type="entry name" value="Ig-like_dom"/>
</dbReference>
<dbReference type="GO" id="GO:0007155">
    <property type="term" value="P:cell adhesion"/>
    <property type="evidence" value="ECO:0007669"/>
    <property type="project" value="TreeGrafter"/>
</dbReference>
<feature type="domain" description="Ig-like" evidence="6">
    <location>
        <begin position="83"/>
        <end position="171"/>
    </location>
</feature>
<dbReference type="SUPFAM" id="SSF48726">
    <property type="entry name" value="Immunoglobulin"/>
    <property type="match status" value="1"/>
</dbReference>
<sequence>MFVLIWATLLFSVRSSSAYTGASEWGRTSCQSYYCITLPEGEITAEAGLCVVIPVNGVQFVRREGFTYFPRANLSIKGLSQKPTVMVPPLTEGQQTTLTCTAPGLCSGSDPKISWMWRGAGEKDPHITGNITANQGRTSTLTFNLSAEHHGTEVTCKVSFRGDMTTEETVTLNVT</sequence>
<keyword evidence="5" id="KW-0732">Signal</keyword>
<dbReference type="Gene3D" id="2.60.40.10">
    <property type="entry name" value="Immunoglobulins"/>
    <property type="match status" value="1"/>
</dbReference>
<dbReference type="InterPro" id="IPR051036">
    <property type="entry name" value="SIGLEC"/>
</dbReference>
<evidence type="ECO:0000256" key="5">
    <source>
        <dbReference type="SAM" id="SignalP"/>
    </source>
</evidence>
<evidence type="ECO:0000313" key="8">
    <source>
        <dbReference type="Proteomes" id="UP001279410"/>
    </source>
</evidence>
<name>A0AAD3R9P4_LATJO</name>
<dbReference type="GO" id="GO:0033691">
    <property type="term" value="F:sialic acid binding"/>
    <property type="evidence" value="ECO:0007669"/>
    <property type="project" value="TreeGrafter"/>
</dbReference>
<dbReference type="PANTHER" id="PTHR12035:SF128">
    <property type="entry name" value="BRANCHED CHAIN KETO ACID DEHYDROGENASE E1 SUBUNIT BETA,-LIKE-RELATED"/>
    <property type="match status" value="1"/>
</dbReference>
<dbReference type="EMBL" id="BRZM01008298">
    <property type="protein sequence ID" value="GLD60045.1"/>
    <property type="molecule type" value="Genomic_DNA"/>
</dbReference>
<evidence type="ECO:0000256" key="4">
    <source>
        <dbReference type="ARBA" id="ARBA00023136"/>
    </source>
</evidence>
<reference evidence="7" key="1">
    <citation type="submission" date="2022-08" db="EMBL/GenBank/DDBJ databases">
        <title>Genome sequencing of akame (Lates japonicus).</title>
        <authorList>
            <person name="Hashiguchi Y."/>
            <person name="Takahashi H."/>
        </authorList>
    </citation>
    <scope>NUCLEOTIDE SEQUENCE</scope>
    <source>
        <strain evidence="7">Kochi</strain>
    </source>
</reference>
<evidence type="ECO:0000256" key="2">
    <source>
        <dbReference type="ARBA" id="ARBA00022692"/>
    </source>
</evidence>
<protein>
    <submittedName>
        <fullName evidence="7">Sialic acid-binding Ig-like lectin 14</fullName>
    </submittedName>
</protein>
<dbReference type="GO" id="GO:0005886">
    <property type="term" value="C:plasma membrane"/>
    <property type="evidence" value="ECO:0007669"/>
    <property type="project" value="TreeGrafter"/>
</dbReference>
<accession>A0AAD3R9P4</accession>
<keyword evidence="3" id="KW-1133">Transmembrane helix</keyword>
<keyword evidence="4" id="KW-0472">Membrane</keyword>